<accession>A0A074XT44</accession>
<dbReference type="PROSITE" id="PS00518">
    <property type="entry name" value="ZF_RING_1"/>
    <property type="match status" value="1"/>
</dbReference>
<dbReference type="HOGENOM" id="CLU_1077625_0_0_1"/>
<reference evidence="7 8" key="1">
    <citation type="journal article" date="2014" name="BMC Genomics">
        <title>Genome sequencing of four Aureobasidium pullulans varieties: biotechnological potential, stress tolerance, and description of new species.</title>
        <authorList>
            <person name="Gostin Ar C."/>
            <person name="Ohm R.A."/>
            <person name="Kogej T."/>
            <person name="Sonjak S."/>
            <person name="Turk M."/>
            <person name="Zajc J."/>
            <person name="Zalar P."/>
            <person name="Grube M."/>
            <person name="Sun H."/>
            <person name="Han J."/>
            <person name="Sharma A."/>
            <person name="Chiniquy J."/>
            <person name="Ngan C.Y."/>
            <person name="Lipzen A."/>
            <person name="Barry K."/>
            <person name="Grigoriev I.V."/>
            <person name="Gunde-Cimerman N."/>
        </authorList>
    </citation>
    <scope>NUCLEOTIDE SEQUENCE [LARGE SCALE GENOMIC DNA]</scope>
    <source>
        <strain evidence="7 8">EXF-150</strain>
    </source>
</reference>
<gene>
    <name evidence="7" type="ORF">M438DRAFT_352920</name>
</gene>
<evidence type="ECO:0000259" key="6">
    <source>
        <dbReference type="PROSITE" id="PS50089"/>
    </source>
</evidence>
<dbReference type="Proteomes" id="UP000030706">
    <property type="component" value="Unassembled WGS sequence"/>
</dbReference>
<feature type="region of interest" description="Disordered" evidence="5">
    <location>
        <begin position="220"/>
        <end position="309"/>
    </location>
</feature>
<keyword evidence="8" id="KW-1185">Reference proteome</keyword>
<feature type="domain" description="RING-type" evidence="6">
    <location>
        <begin position="149"/>
        <end position="215"/>
    </location>
</feature>
<dbReference type="OrthoDB" id="6105938at2759"/>
<dbReference type="EMBL" id="KL584977">
    <property type="protein sequence ID" value="KEQ86829.1"/>
    <property type="molecule type" value="Genomic_DNA"/>
</dbReference>
<evidence type="ECO:0000256" key="3">
    <source>
        <dbReference type="ARBA" id="ARBA00022833"/>
    </source>
</evidence>
<dbReference type="InterPro" id="IPR018957">
    <property type="entry name" value="Znf_C3HC4_RING-type"/>
</dbReference>
<name>A0A074XT44_AURPU</name>
<evidence type="ECO:0000313" key="8">
    <source>
        <dbReference type="Proteomes" id="UP000030706"/>
    </source>
</evidence>
<dbReference type="InterPro" id="IPR017907">
    <property type="entry name" value="Znf_RING_CS"/>
</dbReference>
<dbReference type="Gene3D" id="3.30.40.10">
    <property type="entry name" value="Zinc/RING finger domain, C3HC4 (zinc finger)"/>
    <property type="match status" value="1"/>
</dbReference>
<feature type="compositionally biased region" description="Basic residues" evidence="5">
    <location>
        <begin position="220"/>
        <end position="229"/>
    </location>
</feature>
<dbReference type="InterPro" id="IPR001841">
    <property type="entry name" value="Znf_RING"/>
</dbReference>
<dbReference type="GO" id="GO:0008270">
    <property type="term" value="F:zinc ion binding"/>
    <property type="evidence" value="ECO:0007669"/>
    <property type="project" value="UniProtKB-KW"/>
</dbReference>
<dbReference type="InterPro" id="IPR047134">
    <property type="entry name" value="RNF4"/>
</dbReference>
<dbReference type="SUPFAM" id="SSF57850">
    <property type="entry name" value="RING/U-box"/>
    <property type="match status" value="1"/>
</dbReference>
<evidence type="ECO:0000256" key="4">
    <source>
        <dbReference type="PROSITE-ProRule" id="PRU00175"/>
    </source>
</evidence>
<evidence type="ECO:0000256" key="1">
    <source>
        <dbReference type="ARBA" id="ARBA00022723"/>
    </source>
</evidence>
<dbReference type="InterPro" id="IPR013083">
    <property type="entry name" value="Znf_RING/FYVE/PHD"/>
</dbReference>
<keyword evidence="3" id="KW-0862">Zinc</keyword>
<feature type="compositionally biased region" description="Low complexity" evidence="5">
    <location>
        <begin position="127"/>
        <end position="137"/>
    </location>
</feature>
<evidence type="ECO:0000256" key="2">
    <source>
        <dbReference type="ARBA" id="ARBA00022771"/>
    </source>
</evidence>
<dbReference type="PANTHER" id="PTHR23041:SF78">
    <property type="entry name" value="E3 UBIQUITIN-PROTEIN LIGASE RNF4"/>
    <property type="match status" value="1"/>
</dbReference>
<evidence type="ECO:0000256" key="5">
    <source>
        <dbReference type="SAM" id="MobiDB-lite"/>
    </source>
</evidence>
<evidence type="ECO:0000313" key="7">
    <source>
        <dbReference type="EMBL" id="KEQ86829.1"/>
    </source>
</evidence>
<protein>
    <recommendedName>
        <fullName evidence="6">RING-type domain-containing protein</fullName>
    </recommendedName>
</protein>
<feature type="compositionally biased region" description="Basic residues" evidence="5">
    <location>
        <begin position="246"/>
        <end position="257"/>
    </location>
</feature>
<dbReference type="GeneID" id="40749132"/>
<organism evidence="7 8">
    <name type="scientific">Aureobasidium pullulans EXF-150</name>
    <dbReference type="NCBI Taxonomy" id="1043002"/>
    <lineage>
        <taxon>Eukaryota</taxon>
        <taxon>Fungi</taxon>
        <taxon>Dikarya</taxon>
        <taxon>Ascomycota</taxon>
        <taxon>Pezizomycotina</taxon>
        <taxon>Dothideomycetes</taxon>
        <taxon>Dothideomycetidae</taxon>
        <taxon>Dothideales</taxon>
        <taxon>Saccotheciaceae</taxon>
        <taxon>Aureobasidium</taxon>
    </lineage>
</organism>
<dbReference type="PROSITE" id="PS50089">
    <property type="entry name" value="ZF_RING_2"/>
    <property type="match status" value="1"/>
</dbReference>
<keyword evidence="1" id="KW-0479">Metal-binding</keyword>
<sequence>MDDSIFGPFPNRALMISDEGIFFRHEGNDRPIDLDYNVGALEEFFTVPEDVHAESCPACDDIAAGTTSLSEEYPHGWKLVSCHRHARILNDITDNTRFVGGVRENSRAAATRYYKRQSKQKERRKSTPATAESTTVATTALAPPESAECAICLEAKPNIKIDCGHTFCSPCIAHWAEEQIDHNLAEWFEECPDVLIEFPILKHHAKSRYTCPMCRYHGQHTKQSRRGKKTWNNVTRGLPPIDSSRGRRGGQRRRRVREAHERAAVEGATIDLPRAPPSMPLVTRLPPISPEVRSTRRQRVHGRPRGSNH</sequence>
<dbReference type="SMART" id="SM00184">
    <property type="entry name" value="RING"/>
    <property type="match status" value="1"/>
</dbReference>
<dbReference type="Pfam" id="PF00097">
    <property type="entry name" value="zf-C3HC4"/>
    <property type="match status" value="1"/>
</dbReference>
<proteinExistence type="predicted"/>
<dbReference type="RefSeq" id="XP_029763016.1">
    <property type="nucleotide sequence ID" value="XM_029906826.1"/>
</dbReference>
<keyword evidence="2 4" id="KW-0863">Zinc-finger</keyword>
<feature type="compositionally biased region" description="Basic residues" evidence="5">
    <location>
        <begin position="295"/>
        <end position="309"/>
    </location>
</feature>
<feature type="region of interest" description="Disordered" evidence="5">
    <location>
        <begin position="112"/>
        <end position="137"/>
    </location>
</feature>
<feature type="compositionally biased region" description="Basic residues" evidence="5">
    <location>
        <begin position="113"/>
        <end position="126"/>
    </location>
</feature>
<dbReference type="PANTHER" id="PTHR23041">
    <property type="entry name" value="RING FINGER DOMAIN-CONTAINING"/>
    <property type="match status" value="1"/>
</dbReference>
<dbReference type="AlphaFoldDB" id="A0A074XT44"/>